<keyword evidence="2" id="KW-0539">Nucleus</keyword>
<dbReference type="AlphaFoldDB" id="A0AAD8J9N1"/>
<protein>
    <submittedName>
        <fullName evidence="5">DNA polymerase epsilon subunit C</fullName>
    </submittedName>
</protein>
<dbReference type="Pfam" id="PF00808">
    <property type="entry name" value="CBFD_NFYB_HMF"/>
    <property type="match status" value="1"/>
</dbReference>
<dbReference type="Proteomes" id="UP001237642">
    <property type="component" value="Unassembled WGS sequence"/>
</dbReference>
<accession>A0AAD8J9N1</accession>
<reference evidence="5" key="1">
    <citation type="submission" date="2023-02" db="EMBL/GenBank/DDBJ databases">
        <title>Genome of toxic invasive species Heracleum sosnowskyi carries increased number of genes despite the absence of recent whole-genome duplications.</title>
        <authorList>
            <person name="Schelkunov M."/>
            <person name="Shtratnikova V."/>
            <person name="Makarenko M."/>
            <person name="Klepikova A."/>
            <person name="Omelchenko D."/>
            <person name="Novikova G."/>
            <person name="Obukhova E."/>
            <person name="Bogdanov V."/>
            <person name="Penin A."/>
            <person name="Logacheva M."/>
        </authorList>
    </citation>
    <scope>NUCLEOTIDE SEQUENCE</scope>
    <source>
        <strain evidence="5">Hsosn_3</strain>
        <tissue evidence="5">Leaf</tissue>
    </source>
</reference>
<comment type="subcellular location">
    <subcellularLocation>
        <location evidence="1">Nucleus</location>
    </subcellularLocation>
</comment>
<evidence type="ECO:0000256" key="2">
    <source>
        <dbReference type="ARBA" id="ARBA00023242"/>
    </source>
</evidence>
<dbReference type="InterPro" id="IPR003958">
    <property type="entry name" value="CBFA_NFYB_domain"/>
</dbReference>
<dbReference type="GO" id="GO:0000976">
    <property type="term" value="F:transcription cis-regulatory region binding"/>
    <property type="evidence" value="ECO:0007669"/>
    <property type="project" value="TreeGrafter"/>
</dbReference>
<gene>
    <name evidence="5" type="ORF">POM88_008318</name>
</gene>
<evidence type="ECO:0000256" key="1">
    <source>
        <dbReference type="ARBA" id="ARBA00004123"/>
    </source>
</evidence>
<feature type="compositionally biased region" description="Basic and acidic residues" evidence="3">
    <location>
        <begin position="1"/>
        <end position="22"/>
    </location>
</feature>
<dbReference type="InterPro" id="IPR050568">
    <property type="entry name" value="Transcr_DNA_Rep_Reg"/>
</dbReference>
<dbReference type="EMBL" id="JAUIZM010000002">
    <property type="protein sequence ID" value="KAK1398455.1"/>
    <property type="molecule type" value="Genomic_DNA"/>
</dbReference>
<evidence type="ECO:0000259" key="4">
    <source>
        <dbReference type="Pfam" id="PF00808"/>
    </source>
</evidence>
<evidence type="ECO:0000256" key="3">
    <source>
        <dbReference type="SAM" id="MobiDB-lite"/>
    </source>
</evidence>
<dbReference type="PANTHER" id="PTHR10252">
    <property type="entry name" value="HISTONE-LIKE TRANSCRIPTION FACTOR CCAAT-RELATED"/>
    <property type="match status" value="1"/>
</dbReference>
<evidence type="ECO:0000313" key="6">
    <source>
        <dbReference type="Proteomes" id="UP001237642"/>
    </source>
</evidence>
<reference evidence="5" key="2">
    <citation type="submission" date="2023-05" db="EMBL/GenBank/DDBJ databases">
        <authorList>
            <person name="Schelkunov M.I."/>
        </authorList>
    </citation>
    <scope>NUCLEOTIDE SEQUENCE</scope>
    <source>
        <strain evidence="5">Hsosn_3</strain>
        <tissue evidence="5">Leaf</tissue>
    </source>
</reference>
<name>A0AAD8J9N1_9APIA</name>
<feature type="region of interest" description="Disordered" evidence="3">
    <location>
        <begin position="1"/>
        <end position="103"/>
    </location>
</feature>
<dbReference type="Gene3D" id="1.10.20.10">
    <property type="entry name" value="Histone, subunit A"/>
    <property type="match status" value="1"/>
</dbReference>
<dbReference type="InterPro" id="IPR009072">
    <property type="entry name" value="Histone-fold"/>
</dbReference>
<dbReference type="PANTHER" id="PTHR10252:SF93">
    <property type="entry name" value="DNA POLYMERASE II SUBUNIT B3-1"/>
    <property type="match status" value="1"/>
</dbReference>
<feature type="compositionally biased region" description="Basic and acidic residues" evidence="3">
    <location>
        <begin position="54"/>
        <end position="79"/>
    </location>
</feature>
<evidence type="ECO:0000313" key="5">
    <source>
        <dbReference type="EMBL" id="KAK1398455.1"/>
    </source>
</evidence>
<dbReference type="GO" id="GO:0005634">
    <property type="term" value="C:nucleus"/>
    <property type="evidence" value="ECO:0007669"/>
    <property type="project" value="UniProtKB-SubCell"/>
</dbReference>
<sequence>MAEKTLESNSKRKAEKDVKKVAEPTGDEVLSSLATKKKKIETTGSNKKPKTTKKPQDSNKKAKMSKKTEDSSRKLEDSKKKVKKTDKKVKFESPVKRSGKKEQVEVKKVKKSKVKKEEAVEEIVNGADYAFPMNRVTRIVKSENSDVKLSAEAAFLFNKASEKFLEVFSKEAYARASKDGKKKIEYQHLSSLIPGNARFDFLSDFVPAKVKVADALKEIPSVET</sequence>
<comment type="caution">
    <text evidence="5">The sequence shown here is derived from an EMBL/GenBank/DDBJ whole genome shotgun (WGS) entry which is preliminary data.</text>
</comment>
<dbReference type="GO" id="GO:0046982">
    <property type="term" value="F:protein heterodimerization activity"/>
    <property type="evidence" value="ECO:0007669"/>
    <property type="project" value="InterPro"/>
</dbReference>
<keyword evidence="6" id="KW-1185">Reference proteome</keyword>
<feature type="compositionally biased region" description="Basic and acidic residues" evidence="3">
    <location>
        <begin position="88"/>
        <end position="103"/>
    </location>
</feature>
<organism evidence="5 6">
    <name type="scientific">Heracleum sosnowskyi</name>
    <dbReference type="NCBI Taxonomy" id="360622"/>
    <lineage>
        <taxon>Eukaryota</taxon>
        <taxon>Viridiplantae</taxon>
        <taxon>Streptophyta</taxon>
        <taxon>Embryophyta</taxon>
        <taxon>Tracheophyta</taxon>
        <taxon>Spermatophyta</taxon>
        <taxon>Magnoliopsida</taxon>
        <taxon>eudicotyledons</taxon>
        <taxon>Gunneridae</taxon>
        <taxon>Pentapetalae</taxon>
        <taxon>asterids</taxon>
        <taxon>campanulids</taxon>
        <taxon>Apiales</taxon>
        <taxon>Apiaceae</taxon>
        <taxon>Apioideae</taxon>
        <taxon>apioid superclade</taxon>
        <taxon>Tordylieae</taxon>
        <taxon>Tordyliinae</taxon>
        <taxon>Heracleum</taxon>
    </lineage>
</organism>
<dbReference type="GO" id="GO:0006355">
    <property type="term" value="P:regulation of DNA-templated transcription"/>
    <property type="evidence" value="ECO:0007669"/>
    <property type="project" value="TreeGrafter"/>
</dbReference>
<feature type="domain" description="Transcription factor CBF/NF-Y/archaeal histone" evidence="4">
    <location>
        <begin position="131"/>
        <end position="191"/>
    </location>
</feature>
<proteinExistence type="predicted"/>
<dbReference type="SUPFAM" id="SSF47113">
    <property type="entry name" value="Histone-fold"/>
    <property type="match status" value="1"/>
</dbReference>